<dbReference type="EMBL" id="UZAM01017524">
    <property type="protein sequence ID" value="VDP47512.1"/>
    <property type="molecule type" value="Genomic_DNA"/>
</dbReference>
<reference evidence="4" key="1">
    <citation type="submission" date="2016-06" db="UniProtKB">
        <authorList>
            <consortium name="WormBaseParasite"/>
        </authorList>
    </citation>
    <scope>IDENTIFICATION</scope>
</reference>
<keyword evidence="1" id="KW-0472">Membrane</keyword>
<evidence type="ECO:0000313" key="2">
    <source>
        <dbReference type="EMBL" id="VDP47512.1"/>
    </source>
</evidence>
<keyword evidence="1" id="KW-1133">Transmembrane helix</keyword>
<dbReference type="AlphaFoldDB" id="A0A183J900"/>
<protein>
    <submittedName>
        <fullName evidence="4">Secreted protein</fullName>
    </submittedName>
</protein>
<name>A0A183J900_9BILA</name>
<sequence length="76" mass="8827">MLLRLASQVVTFRGVTIFVVSTFFMFPAVHLKADHVEDDYEDLGIQRFQDTGLTEENERLWNSSKSEGRRSFISTR</sequence>
<evidence type="ECO:0000313" key="3">
    <source>
        <dbReference type="Proteomes" id="UP000270296"/>
    </source>
</evidence>
<keyword evidence="3" id="KW-1185">Reference proteome</keyword>
<proteinExistence type="predicted"/>
<dbReference type="Proteomes" id="UP000270296">
    <property type="component" value="Unassembled WGS sequence"/>
</dbReference>
<feature type="transmembrane region" description="Helical" evidence="1">
    <location>
        <begin position="12"/>
        <end position="31"/>
    </location>
</feature>
<organism evidence="4">
    <name type="scientific">Soboliphyme baturini</name>
    <dbReference type="NCBI Taxonomy" id="241478"/>
    <lineage>
        <taxon>Eukaryota</taxon>
        <taxon>Metazoa</taxon>
        <taxon>Ecdysozoa</taxon>
        <taxon>Nematoda</taxon>
        <taxon>Enoplea</taxon>
        <taxon>Dorylaimia</taxon>
        <taxon>Dioctophymatida</taxon>
        <taxon>Dioctophymatoidea</taxon>
        <taxon>Soboliphymatidae</taxon>
        <taxon>Soboliphyme</taxon>
    </lineage>
</organism>
<reference evidence="2 3" key="2">
    <citation type="submission" date="2018-11" db="EMBL/GenBank/DDBJ databases">
        <authorList>
            <consortium name="Pathogen Informatics"/>
        </authorList>
    </citation>
    <scope>NUCLEOTIDE SEQUENCE [LARGE SCALE GENOMIC DNA]</scope>
</reference>
<gene>
    <name evidence="2" type="ORF">SBAD_LOCUS12348</name>
</gene>
<keyword evidence="1" id="KW-0812">Transmembrane</keyword>
<evidence type="ECO:0000313" key="4">
    <source>
        <dbReference type="WBParaSite" id="SBAD_0001275401-mRNA-1"/>
    </source>
</evidence>
<dbReference type="WBParaSite" id="SBAD_0001275401-mRNA-1">
    <property type="protein sequence ID" value="SBAD_0001275401-mRNA-1"/>
    <property type="gene ID" value="SBAD_0001275401"/>
</dbReference>
<evidence type="ECO:0000256" key="1">
    <source>
        <dbReference type="SAM" id="Phobius"/>
    </source>
</evidence>
<accession>A0A183J900</accession>